<comment type="caution">
    <text evidence="2">The sequence shown here is derived from an EMBL/GenBank/DDBJ whole genome shotgun (WGS) entry which is preliminary data.</text>
</comment>
<dbReference type="RefSeq" id="WP_139642973.1">
    <property type="nucleotide sequence ID" value="NZ_JABFMO010000005.1"/>
</dbReference>
<reference evidence="2 3" key="1">
    <citation type="journal article" date="2020" name="Front. Plant Sci.">
        <title>Isolation of Rhizosphere Bacteria That Improve Quality and Water Stress Tolerance in Greenhouse Ornamentals.</title>
        <authorList>
            <person name="Nordstedt N.P."/>
            <person name="Jones M.L."/>
        </authorList>
    </citation>
    <scope>NUCLEOTIDE SEQUENCE [LARGE SCALE GENOMIC DNA]</scope>
    <source>
        <strain evidence="2 3">C7D2</strain>
    </source>
</reference>
<comment type="similarity">
    <text evidence="1">Belongs to the ROK (NagC/XylR) family.</text>
</comment>
<dbReference type="InterPro" id="IPR000600">
    <property type="entry name" value="ROK"/>
</dbReference>
<dbReference type="AlphaFoldDB" id="A0A7Y5Z6J2"/>
<dbReference type="PANTHER" id="PTHR18964:SF149">
    <property type="entry name" value="BIFUNCTIONAL UDP-N-ACETYLGLUCOSAMINE 2-EPIMERASE_N-ACETYLMANNOSAMINE KINASE"/>
    <property type="match status" value="1"/>
</dbReference>
<evidence type="ECO:0000313" key="2">
    <source>
        <dbReference type="EMBL" id="NUT87349.1"/>
    </source>
</evidence>
<organism evidence="2 3">
    <name type="scientific">Pseudomonas corrugata</name>
    <dbReference type="NCBI Taxonomy" id="47879"/>
    <lineage>
        <taxon>Bacteria</taxon>
        <taxon>Pseudomonadati</taxon>
        <taxon>Pseudomonadota</taxon>
        <taxon>Gammaproteobacteria</taxon>
        <taxon>Pseudomonadales</taxon>
        <taxon>Pseudomonadaceae</taxon>
        <taxon>Pseudomonas</taxon>
    </lineage>
</organism>
<evidence type="ECO:0000313" key="3">
    <source>
        <dbReference type="Proteomes" id="UP000536720"/>
    </source>
</evidence>
<evidence type="ECO:0000256" key="1">
    <source>
        <dbReference type="ARBA" id="ARBA00006479"/>
    </source>
</evidence>
<dbReference type="EMBL" id="JABFMR010000009">
    <property type="protein sequence ID" value="NUT87349.1"/>
    <property type="molecule type" value="Genomic_DNA"/>
</dbReference>
<gene>
    <name evidence="2" type="ORF">HNO91_13020</name>
</gene>
<dbReference type="Gene3D" id="3.30.420.40">
    <property type="match status" value="2"/>
</dbReference>
<accession>A0A7Y5Z6J2</accession>
<dbReference type="PANTHER" id="PTHR18964">
    <property type="entry name" value="ROK (REPRESSOR, ORF, KINASE) FAMILY"/>
    <property type="match status" value="1"/>
</dbReference>
<dbReference type="InterPro" id="IPR043129">
    <property type="entry name" value="ATPase_NBD"/>
</dbReference>
<dbReference type="Proteomes" id="UP000536720">
    <property type="component" value="Unassembled WGS sequence"/>
</dbReference>
<protein>
    <submittedName>
        <fullName evidence="2">ROK family protein</fullName>
    </submittedName>
</protein>
<proteinExistence type="inferred from homology"/>
<sequence length="335" mass="35089">MYQPFESSGRDVPRQGLLLAIDVGGTKTHVACYDIASGQLRSDIVATHADGLHGVAALERILDTARACAEAFQDAPLLSVAAVFPGVIRGHTLLMAPNTPGLDGLDLHGLIVRGLGCPSVLLDNDVKAGALAEARWGALQGIDNAIYLNLGTGLAAAAIVNGRLLRGHNGAAMEIGYLLSPFLDSEDPGKWRTHAEGAAPLEELFSGTALGELARQLLGEGHQALDLFSSGDAAVHRALRERITACAVQVANVAVALDVERIAIGGGLYRQASLLKPLIKDLIDRIVPFAPQVVAARFAQDAPLWGALSMAMEAAHLEQIDQRAIAATLEPVAIP</sequence>
<dbReference type="SUPFAM" id="SSF53067">
    <property type="entry name" value="Actin-like ATPase domain"/>
    <property type="match status" value="1"/>
</dbReference>
<dbReference type="Pfam" id="PF00480">
    <property type="entry name" value="ROK"/>
    <property type="match status" value="1"/>
</dbReference>
<name>A0A7Y5Z6J2_9PSED</name>